<feature type="transmembrane region" description="Helical" evidence="1">
    <location>
        <begin position="39"/>
        <end position="59"/>
    </location>
</feature>
<evidence type="ECO:0000256" key="1">
    <source>
        <dbReference type="SAM" id="Phobius"/>
    </source>
</evidence>
<accession>A0ABY7V6L0</accession>
<protein>
    <recommendedName>
        <fullName evidence="4">SMODS-associating 2TM beta-strand rich effector domain-containing protein</fullName>
    </recommendedName>
</protein>
<evidence type="ECO:0008006" key="4">
    <source>
        <dbReference type="Google" id="ProtNLM"/>
    </source>
</evidence>
<proteinExistence type="predicted"/>
<dbReference type="Proteomes" id="UP001215231">
    <property type="component" value="Chromosome"/>
</dbReference>
<evidence type="ECO:0000313" key="3">
    <source>
        <dbReference type="Proteomes" id="UP001215231"/>
    </source>
</evidence>
<keyword evidence="3" id="KW-1185">Reference proteome</keyword>
<sequence>MQSEHKFHSYVTVFTVMVMYFMIQRVAPLINGYDIAKPVAAFISAVGIYNIFAKILLAITRNWLWLKKHFLGASFVNGTWVGKFTNSNNETIFTVEYFDQTLNYLVIRGEAFRENGESYAQWLSKATHINEPDGVLTYTYTCDKDEVKSTMQGVCVFSFQREAAHLPPLFMKGYSADLVDGVRDSNSETKVSDLLVPLQEAIRLAKEKA</sequence>
<dbReference type="RefSeq" id="WP_274049280.1">
    <property type="nucleotide sequence ID" value="NZ_CP059693.1"/>
</dbReference>
<feature type="transmembrane region" description="Helical" evidence="1">
    <location>
        <begin position="7"/>
        <end position="27"/>
    </location>
</feature>
<name>A0ABY7V6L0_9GAMM</name>
<organism evidence="2 3">
    <name type="scientific">Thalassomonas haliotis</name>
    <dbReference type="NCBI Taxonomy" id="485448"/>
    <lineage>
        <taxon>Bacteria</taxon>
        <taxon>Pseudomonadati</taxon>
        <taxon>Pseudomonadota</taxon>
        <taxon>Gammaproteobacteria</taxon>
        <taxon>Alteromonadales</taxon>
        <taxon>Colwelliaceae</taxon>
        <taxon>Thalassomonas</taxon>
    </lineage>
</organism>
<keyword evidence="1" id="KW-1133">Transmembrane helix</keyword>
<evidence type="ECO:0000313" key="2">
    <source>
        <dbReference type="EMBL" id="WDE09365.1"/>
    </source>
</evidence>
<gene>
    <name evidence="2" type="ORF">H3N35_13560</name>
</gene>
<keyword evidence="1" id="KW-0812">Transmembrane</keyword>
<keyword evidence="1" id="KW-0472">Membrane</keyword>
<dbReference type="EMBL" id="CP059693">
    <property type="protein sequence ID" value="WDE09365.1"/>
    <property type="molecule type" value="Genomic_DNA"/>
</dbReference>
<reference evidence="2 3" key="1">
    <citation type="journal article" date="2022" name="Mar. Drugs">
        <title>Bioassay-Guided Fractionation Leads to the Detection of Cholic Acid Generated by the Rare Thalassomonas sp.</title>
        <authorList>
            <person name="Pheiffer F."/>
            <person name="Schneider Y.K."/>
            <person name="Hansen E.H."/>
            <person name="Andersen J.H."/>
            <person name="Isaksson J."/>
            <person name="Busche T."/>
            <person name="R C."/>
            <person name="Kalinowski J."/>
            <person name="Zyl L.V."/>
            <person name="Trindade M."/>
        </authorList>
    </citation>
    <scope>NUCLEOTIDE SEQUENCE [LARGE SCALE GENOMIC DNA]</scope>
    <source>
        <strain evidence="2 3">A5K-61T</strain>
    </source>
</reference>